<feature type="region of interest" description="Disordered" evidence="2">
    <location>
        <begin position="129"/>
        <end position="149"/>
    </location>
</feature>
<dbReference type="EMBL" id="CAJVQB010063352">
    <property type="protein sequence ID" value="CAG8840646.1"/>
    <property type="molecule type" value="Genomic_DNA"/>
</dbReference>
<keyword evidence="4" id="KW-1185">Reference proteome</keyword>
<gene>
    <name evidence="3" type="ORF">GMARGA_LOCUS35006</name>
</gene>
<dbReference type="Proteomes" id="UP000789901">
    <property type="component" value="Unassembled WGS sequence"/>
</dbReference>
<evidence type="ECO:0000256" key="2">
    <source>
        <dbReference type="SAM" id="MobiDB-lite"/>
    </source>
</evidence>
<protein>
    <submittedName>
        <fullName evidence="3">32119_t:CDS:1</fullName>
    </submittedName>
</protein>
<evidence type="ECO:0000256" key="1">
    <source>
        <dbReference type="SAM" id="Coils"/>
    </source>
</evidence>
<feature type="compositionally biased region" description="Polar residues" evidence="2">
    <location>
        <begin position="72"/>
        <end position="84"/>
    </location>
</feature>
<feature type="coiled-coil region" evidence="1">
    <location>
        <begin position="17"/>
        <end position="65"/>
    </location>
</feature>
<evidence type="ECO:0000313" key="4">
    <source>
        <dbReference type="Proteomes" id="UP000789901"/>
    </source>
</evidence>
<accession>A0ABN7WTS3</accession>
<name>A0ABN7WTS3_GIGMA</name>
<sequence>MHAQKNGSKDLSEINALRELNSKLVVIITELRKENAEIPELRREVAEFKKKYTEIEAECINLRQIIRDSSRQIDQSSNTTSNELQTEDAPVSDITDITSNSNAQITDHQLSGEVIPEVSIPSTSISKNTALRKSEISTGAPSQNSHRKKGAENIVQLIADGIRDDVQSGVKTTPCDEISTRAPCQNSSTVGVNNIKYITTYTANTISELTNDKIQEIIDNFSKQVPKESHESPTPEISTGAPRQNYAVKILTNVSIPTESQVSDSSSSKPSQENDQDSELPEAEVNASTEETESRVSDSANSETEVNISNKSRPPISVLPNDPEEKQKHVIKMVLEQFRNLSLKYSIGDNDYFDCLVPCPLCNKDHKKENIRNCIEGEWGSGDYVNTKTYRLSCWGNKYQNSIQIVTVKA</sequence>
<feature type="region of interest" description="Disordered" evidence="2">
    <location>
        <begin position="224"/>
        <end position="245"/>
    </location>
</feature>
<comment type="caution">
    <text evidence="3">The sequence shown here is derived from an EMBL/GenBank/DDBJ whole genome shotgun (WGS) entry which is preliminary data.</text>
</comment>
<feature type="compositionally biased region" description="Polar residues" evidence="2">
    <location>
        <begin position="297"/>
        <end position="312"/>
    </location>
</feature>
<evidence type="ECO:0000313" key="3">
    <source>
        <dbReference type="EMBL" id="CAG8840646.1"/>
    </source>
</evidence>
<feature type="compositionally biased region" description="Low complexity" evidence="2">
    <location>
        <begin position="260"/>
        <end position="271"/>
    </location>
</feature>
<organism evidence="3 4">
    <name type="scientific">Gigaspora margarita</name>
    <dbReference type="NCBI Taxonomy" id="4874"/>
    <lineage>
        <taxon>Eukaryota</taxon>
        <taxon>Fungi</taxon>
        <taxon>Fungi incertae sedis</taxon>
        <taxon>Mucoromycota</taxon>
        <taxon>Glomeromycotina</taxon>
        <taxon>Glomeromycetes</taxon>
        <taxon>Diversisporales</taxon>
        <taxon>Gigasporaceae</taxon>
        <taxon>Gigaspora</taxon>
    </lineage>
</organism>
<keyword evidence="1" id="KW-0175">Coiled coil</keyword>
<feature type="region of interest" description="Disordered" evidence="2">
    <location>
        <begin position="257"/>
        <end position="324"/>
    </location>
</feature>
<feature type="compositionally biased region" description="Polar residues" evidence="2">
    <location>
        <begin position="129"/>
        <end position="144"/>
    </location>
</feature>
<feature type="region of interest" description="Disordered" evidence="2">
    <location>
        <begin position="70"/>
        <end position="93"/>
    </location>
</feature>
<reference evidence="3 4" key="1">
    <citation type="submission" date="2021-06" db="EMBL/GenBank/DDBJ databases">
        <authorList>
            <person name="Kallberg Y."/>
            <person name="Tangrot J."/>
            <person name="Rosling A."/>
        </authorList>
    </citation>
    <scope>NUCLEOTIDE SEQUENCE [LARGE SCALE GENOMIC DNA]</scope>
    <source>
        <strain evidence="3 4">120-4 pot B 10/14</strain>
    </source>
</reference>
<proteinExistence type="predicted"/>